<dbReference type="InterPro" id="IPR018229">
    <property type="entry name" value="Rhodopsin_retinal_BS"/>
</dbReference>
<dbReference type="Gene3D" id="1.20.1070.10">
    <property type="entry name" value="Rhodopsin 7-helix transmembrane proteins"/>
    <property type="match status" value="1"/>
</dbReference>
<dbReference type="OrthoDB" id="536545at2759"/>
<dbReference type="SMART" id="SM01021">
    <property type="entry name" value="Bac_rhodopsin"/>
    <property type="match status" value="1"/>
</dbReference>
<evidence type="ECO:0000256" key="1">
    <source>
        <dbReference type="ARBA" id="ARBA00004141"/>
    </source>
</evidence>
<name>A0A5C5G554_9BASI</name>
<evidence type="ECO:0008006" key="14">
    <source>
        <dbReference type="Google" id="ProtNLM"/>
    </source>
</evidence>
<keyword evidence="3" id="KW-0600">Photoreceptor protein</keyword>
<evidence type="ECO:0000256" key="5">
    <source>
        <dbReference type="ARBA" id="ARBA00022692"/>
    </source>
</evidence>
<evidence type="ECO:0000313" key="12">
    <source>
        <dbReference type="EMBL" id="TNY24233.1"/>
    </source>
</evidence>
<evidence type="ECO:0000256" key="7">
    <source>
        <dbReference type="ARBA" id="ARBA00022989"/>
    </source>
</evidence>
<dbReference type="GO" id="GO:0005783">
    <property type="term" value="C:endoplasmic reticulum"/>
    <property type="evidence" value="ECO:0007669"/>
    <property type="project" value="TreeGrafter"/>
</dbReference>
<dbReference type="InterPro" id="IPR001425">
    <property type="entry name" value="Arc/bac/fun_rhodopsins"/>
</dbReference>
<evidence type="ECO:0000256" key="2">
    <source>
        <dbReference type="ARBA" id="ARBA00008130"/>
    </source>
</evidence>
<evidence type="ECO:0000256" key="11">
    <source>
        <dbReference type="SAM" id="Phobius"/>
    </source>
</evidence>
<dbReference type="Pfam" id="PF01036">
    <property type="entry name" value="Bac_rhodopsin"/>
    <property type="match status" value="1"/>
</dbReference>
<dbReference type="Proteomes" id="UP000311382">
    <property type="component" value="Unassembled WGS sequence"/>
</dbReference>
<feature type="transmembrane region" description="Helical" evidence="11">
    <location>
        <begin position="143"/>
        <end position="163"/>
    </location>
</feature>
<protein>
    <recommendedName>
        <fullName evidence="14">Family A G protein-coupled receptor-like protein</fullName>
    </recommendedName>
</protein>
<dbReference type="PROSITE" id="PS00950">
    <property type="entry name" value="BACTERIAL_OPSIN_1"/>
    <property type="match status" value="1"/>
</dbReference>
<dbReference type="EMBL" id="SOZI01000004">
    <property type="protein sequence ID" value="TNY24233.1"/>
    <property type="molecule type" value="Genomic_DNA"/>
</dbReference>
<evidence type="ECO:0000256" key="9">
    <source>
        <dbReference type="ARBA" id="ARBA00023136"/>
    </source>
</evidence>
<dbReference type="FunFam" id="1.20.1070.10:FF:000160">
    <property type="entry name" value="Related to Opsin-1"/>
    <property type="match status" value="1"/>
</dbReference>
<evidence type="ECO:0000313" key="13">
    <source>
        <dbReference type="Proteomes" id="UP000311382"/>
    </source>
</evidence>
<evidence type="ECO:0000256" key="8">
    <source>
        <dbReference type="ARBA" id="ARBA00022991"/>
    </source>
</evidence>
<dbReference type="CDD" id="cd15239">
    <property type="entry name" value="7tm_YRO2_fungal-like"/>
    <property type="match status" value="1"/>
</dbReference>
<comment type="similarity">
    <text evidence="2">Belongs to the archaeal/bacterial/fungal opsin family.</text>
</comment>
<dbReference type="GO" id="GO:0007602">
    <property type="term" value="P:phototransduction"/>
    <property type="evidence" value="ECO:0007669"/>
    <property type="project" value="UniProtKB-KW"/>
</dbReference>
<comment type="subcellular location">
    <subcellularLocation>
        <location evidence="1">Membrane</location>
        <topology evidence="1">Multi-pass membrane protein</topology>
    </subcellularLocation>
</comment>
<feature type="transmembrane region" description="Helical" evidence="11">
    <location>
        <begin position="30"/>
        <end position="48"/>
    </location>
</feature>
<dbReference type="PRINTS" id="PR00251">
    <property type="entry name" value="BACTRLOPSIN"/>
</dbReference>
<organism evidence="12 13">
    <name type="scientific">Rhodotorula diobovata</name>
    <dbReference type="NCBI Taxonomy" id="5288"/>
    <lineage>
        <taxon>Eukaryota</taxon>
        <taxon>Fungi</taxon>
        <taxon>Dikarya</taxon>
        <taxon>Basidiomycota</taxon>
        <taxon>Pucciniomycotina</taxon>
        <taxon>Microbotryomycetes</taxon>
        <taxon>Sporidiobolales</taxon>
        <taxon>Sporidiobolaceae</taxon>
        <taxon>Rhodotorula</taxon>
    </lineage>
</organism>
<evidence type="ECO:0000256" key="6">
    <source>
        <dbReference type="ARBA" id="ARBA00022925"/>
    </source>
</evidence>
<keyword evidence="8" id="KW-0157">Chromophore</keyword>
<dbReference type="GO" id="GO:0005886">
    <property type="term" value="C:plasma membrane"/>
    <property type="evidence" value="ECO:0007669"/>
    <property type="project" value="TreeGrafter"/>
</dbReference>
<keyword evidence="13" id="KW-1185">Reference proteome</keyword>
<feature type="transmembrane region" description="Helical" evidence="11">
    <location>
        <begin position="238"/>
        <end position="258"/>
    </location>
</feature>
<evidence type="ECO:0000256" key="4">
    <source>
        <dbReference type="ARBA" id="ARBA00022606"/>
    </source>
</evidence>
<feature type="transmembrane region" description="Helical" evidence="11">
    <location>
        <begin position="60"/>
        <end position="78"/>
    </location>
</feature>
<evidence type="ECO:0000256" key="10">
    <source>
        <dbReference type="ARBA" id="ARBA00023170"/>
    </source>
</evidence>
<accession>A0A5C5G554</accession>
<proteinExistence type="inferred from homology"/>
<dbReference type="SUPFAM" id="SSF81321">
    <property type="entry name" value="Family A G protein-coupled receptor-like"/>
    <property type="match status" value="1"/>
</dbReference>
<dbReference type="PANTHER" id="PTHR28286:SF1">
    <property type="entry name" value="30 KDA HEAT SHOCK PROTEIN-RELATED"/>
    <property type="match status" value="1"/>
</dbReference>
<dbReference type="PANTHER" id="PTHR28286">
    <property type="match status" value="1"/>
</dbReference>
<comment type="caution">
    <text evidence="12">The sequence shown here is derived from an EMBL/GenBank/DDBJ whole genome shotgun (WGS) entry which is preliminary data.</text>
</comment>
<keyword evidence="9 11" id="KW-0472">Membrane</keyword>
<keyword evidence="5 11" id="KW-0812">Transmembrane</keyword>
<dbReference type="GO" id="GO:0005216">
    <property type="term" value="F:monoatomic ion channel activity"/>
    <property type="evidence" value="ECO:0007669"/>
    <property type="project" value="InterPro"/>
</dbReference>
<gene>
    <name evidence="12" type="ORF">DMC30DRAFT_413466</name>
</gene>
<dbReference type="GO" id="GO:0009881">
    <property type="term" value="F:photoreceptor activity"/>
    <property type="evidence" value="ECO:0007669"/>
    <property type="project" value="UniProtKB-KW"/>
</dbReference>
<dbReference type="InterPro" id="IPR043476">
    <property type="entry name" value="Yro2-like_7TM"/>
</dbReference>
<keyword evidence="7 11" id="KW-1133">Transmembrane helix</keyword>
<feature type="transmembrane region" description="Helical" evidence="11">
    <location>
        <begin position="209"/>
        <end position="232"/>
    </location>
</feature>
<keyword evidence="6" id="KW-0681">Retinal protein</keyword>
<dbReference type="AlphaFoldDB" id="A0A5C5G554"/>
<sequence length="326" mass="35108">MDASLLKRNNVLDVNPTVANIDITTAASDWLWAVFAVMALSAIVLLVLGHATRPIGERAFHELAAALCFTASIAYYSMASDLGATAVPVEFIRGGTLGENWVDVGVLRPTRSIWYARYIDWTITTPLLLLELALTTALPLSQVFGLIFFDIVMIITGLLGALTPTRYKWGFFTFGCVAMLWIFWVLAVPARKSASHLGTDFHRTYTSSALMLCVLWLVYPVIWAVCDGGNVITPTSEMVAYGVLDLLAKPVFSFIHVMQLSRLDYARLGMSSSKVSDGAHQGLLKGDQGPTGYGSSAAATPRPSTAVVGDGNAFHHTGAANTDTAV</sequence>
<keyword evidence="4" id="KW-0716">Sensory transduction</keyword>
<keyword evidence="10" id="KW-0675">Receptor</keyword>
<evidence type="ECO:0000256" key="3">
    <source>
        <dbReference type="ARBA" id="ARBA00022543"/>
    </source>
</evidence>
<reference evidence="12 13" key="1">
    <citation type="submission" date="2019-03" db="EMBL/GenBank/DDBJ databases">
        <title>Rhodosporidium diobovatum UCD-FST 08-225 genome sequencing, assembly, and annotation.</title>
        <authorList>
            <person name="Fakankun I.U."/>
            <person name="Fristensky B."/>
            <person name="Levin D.B."/>
        </authorList>
    </citation>
    <scope>NUCLEOTIDE SEQUENCE [LARGE SCALE GENOMIC DNA]</scope>
    <source>
        <strain evidence="12 13">UCD-FST 08-225</strain>
    </source>
</reference>
<feature type="transmembrane region" description="Helical" evidence="11">
    <location>
        <begin position="169"/>
        <end position="188"/>
    </location>
</feature>